<keyword evidence="1" id="KW-0645">Protease</keyword>
<feature type="compositionally biased region" description="Basic and acidic residues" evidence="4">
    <location>
        <begin position="1209"/>
        <end position="1218"/>
    </location>
</feature>
<dbReference type="PANTHER" id="PTHR24006:SF943">
    <property type="entry name" value="UBIQUITIN CARBOXYL-TERMINAL HYDROLASE PUF"/>
    <property type="match status" value="1"/>
</dbReference>
<dbReference type="FunFam" id="3.90.70.10:FF:000022">
    <property type="entry name" value="Ubiquitin carboxyl-terminal hydrolase 24"/>
    <property type="match status" value="1"/>
</dbReference>
<feature type="compositionally biased region" description="Polar residues" evidence="4">
    <location>
        <begin position="896"/>
        <end position="916"/>
    </location>
</feature>
<dbReference type="PROSITE" id="PS00973">
    <property type="entry name" value="USP_2"/>
    <property type="match status" value="1"/>
</dbReference>
<feature type="region of interest" description="Disordered" evidence="4">
    <location>
        <begin position="2909"/>
        <end position="2931"/>
    </location>
</feature>
<keyword evidence="2" id="KW-0833">Ubl conjugation pathway</keyword>
<comment type="caution">
    <text evidence="6">The sequence shown here is derived from an EMBL/GenBank/DDBJ whole genome shotgun (WGS) entry which is preliminary data.</text>
</comment>
<organism evidence="6 7">
    <name type="scientific">Fasciolopsis buskii</name>
    <dbReference type="NCBI Taxonomy" id="27845"/>
    <lineage>
        <taxon>Eukaryota</taxon>
        <taxon>Metazoa</taxon>
        <taxon>Spiralia</taxon>
        <taxon>Lophotrochozoa</taxon>
        <taxon>Platyhelminthes</taxon>
        <taxon>Trematoda</taxon>
        <taxon>Digenea</taxon>
        <taxon>Plagiorchiida</taxon>
        <taxon>Echinostomata</taxon>
        <taxon>Echinostomatoidea</taxon>
        <taxon>Fasciolidae</taxon>
        <taxon>Fasciolopsis</taxon>
    </lineage>
</organism>
<evidence type="ECO:0000256" key="4">
    <source>
        <dbReference type="SAM" id="MobiDB-lite"/>
    </source>
</evidence>
<dbReference type="Gene3D" id="3.90.70.10">
    <property type="entry name" value="Cysteine proteinases"/>
    <property type="match status" value="1"/>
</dbReference>
<dbReference type="SUPFAM" id="SSF54001">
    <property type="entry name" value="Cysteine proteinases"/>
    <property type="match status" value="1"/>
</dbReference>
<feature type="region of interest" description="Disordered" evidence="4">
    <location>
        <begin position="3416"/>
        <end position="3459"/>
    </location>
</feature>
<dbReference type="PROSITE" id="PS00972">
    <property type="entry name" value="USP_1"/>
    <property type="match status" value="1"/>
</dbReference>
<dbReference type="OrthoDB" id="289038at2759"/>
<feature type="compositionally biased region" description="Polar residues" evidence="4">
    <location>
        <begin position="2787"/>
        <end position="2797"/>
    </location>
</feature>
<dbReference type="EMBL" id="LUCM01010770">
    <property type="protein sequence ID" value="KAA0185006.1"/>
    <property type="molecule type" value="Genomic_DNA"/>
</dbReference>
<evidence type="ECO:0000313" key="6">
    <source>
        <dbReference type="EMBL" id="KAA0185006.1"/>
    </source>
</evidence>
<protein>
    <submittedName>
        <fullName evidence="6">Ubiquitin carboxyl-terminal hydrolase FAF</fullName>
    </submittedName>
</protein>
<feature type="region of interest" description="Disordered" evidence="4">
    <location>
        <begin position="2308"/>
        <end position="2342"/>
    </location>
</feature>
<reference evidence="6" key="1">
    <citation type="submission" date="2019-05" db="EMBL/GenBank/DDBJ databases">
        <title>Annotation for the trematode Fasciolopsis buski.</title>
        <authorList>
            <person name="Choi Y.-J."/>
        </authorList>
    </citation>
    <scope>NUCLEOTIDE SEQUENCE</scope>
    <source>
        <strain evidence="6">HT</strain>
        <tissue evidence="6">Whole worm</tissue>
    </source>
</reference>
<evidence type="ECO:0000313" key="7">
    <source>
        <dbReference type="Proteomes" id="UP000728185"/>
    </source>
</evidence>
<dbReference type="Pfam" id="PF00443">
    <property type="entry name" value="UCH"/>
    <property type="match status" value="1"/>
</dbReference>
<feature type="compositionally biased region" description="Low complexity" evidence="4">
    <location>
        <begin position="3419"/>
        <end position="3450"/>
    </location>
</feature>
<dbReference type="InterPro" id="IPR001394">
    <property type="entry name" value="Peptidase_C19_UCH"/>
</dbReference>
<dbReference type="InterPro" id="IPR056850">
    <property type="entry name" value="ARM_UBP34_24_USP9X_Y"/>
</dbReference>
<feature type="region of interest" description="Disordered" evidence="4">
    <location>
        <begin position="579"/>
        <end position="607"/>
    </location>
</feature>
<accession>A0A8E0VGR8</accession>
<dbReference type="GO" id="GO:0016579">
    <property type="term" value="P:protein deubiquitination"/>
    <property type="evidence" value="ECO:0007669"/>
    <property type="project" value="InterPro"/>
</dbReference>
<dbReference type="GO" id="GO:0006508">
    <property type="term" value="P:proteolysis"/>
    <property type="evidence" value="ECO:0007669"/>
    <property type="project" value="UniProtKB-KW"/>
</dbReference>
<feature type="region of interest" description="Disordered" evidence="4">
    <location>
        <begin position="1188"/>
        <end position="1218"/>
    </location>
</feature>
<dbReference type="Pfam" id="PF25010">
    <property type="entry name" value="ARM_UBP24_USP9X-Y"/>
    <property type="match status" value="2"/>
</dbReference>
<dbReference type="PANTHER" id="PTHR24006">
    <property type="entry name" value="UBIQUITIN CARBOXYL-TERMINAL HYDROLASE"/>
    <property type="match status" value="1"/>
</dbReference>
<proteinExistence type="predicted"/>
<evidence type="ECO:0000256" key="2">
    <source>
        <dbReference type="ARBA" id="ARBA00022786"/>
    </source>
</evidence>
<dbReference type="Proteomes" id="UP000728185">
    <property type="component" value="Unassembled WGS sequence"/>
</dbReference>
<feature type="compositionally biased region" description="Basic and acidic residues" evidence="4">
    <location>
        <begin position="2798"/>
        <end position="2807"/>
    </location>
</feature>
<evidence type="ECO:0000259" key="5">
    <source>
        <dbReference type="PROSITE" id="PS50235"/>
    </source>
</evidence>
<dbReference type="InterPro" id="IPR028889">
    <property type="entry name" value="USP"/>
</dbReference>
<feature type="domain" description="USP" evidence="5">
    <location>
        <begin position="2368"/>
        <end position="2891"/>
    </location>
</feature>
<dbReference type="GO" id="GO:0004843">
    <property type="term" value="F:cysteine-type deubiquitinase activity"/>
    <property type="evidence" value="ECO:0007669"/>
    <property type="project" value="InterPro"/>
</dbReference>
<keyword evidence="7" id="KW-1185">Reference proteome</keyword>
<feature type="compositionally biased region" description="Polar residues" evidence="4">
    <location>
        <begin position="3354"/>
        <end position="3367"/>
    </location>
</feature>
<keyword evidence="3 6" id="KW-0378">Hydrolase</keyword>
<gene>
    <name evidence="6" type="ORF">FBUS_05232</name>
</gene>
<dbReference type="GO" id="GO:0005634">
    <property type="term" value="C:nucleus"/>
    <property type="evidence" value="ECO:0007669"/>
    <property type="project" value="TreeGrafter"/>
</dbReference>
<feature type="region of interest" description="Disordered" evidence="4">
    <location>
        <begin position="2759"/>
        <end position="2828"/>
    </location>
</feature>
<dbReference type="InterPro" id="IPR038765">
    <property type="entry name" value="Papain-like_cys_pep_sf"/>
</dbReference>
<feature type="region of interest" description="Disordered" evidence="4">
    <location>
        <begin position="3331"/>
        <end position="3374"/>
    </location>
</feature>
<dbReference type="InterPro" id="IPR050164">
    <property type="entry name" value="Peptidase_C19"/>
</dbReference>
<name>A0A8E0VGR8_9TREM</name>
<sequence length="3637" mass="402099">MTSQAVYNWDRDTLEGVHNMLELTVRLLCQYFIAFEEALGEESKRIPTVSESSRDMGAVNAEQVGIGHSALSRASPSAGHFTMESLRLLTLIFDCEANYHQLCRDRNSNTGTYADPFNDWFSIADNVNDGASVFAETLPSPRNFYLVNLLNCFGVFGGFKFLRWLGTQKWTSVNMMAALLAPLASCADYLTEFTLRCEFGVVVLQRVLWRLSNLNEDDFKDRDSRIFDVVGSLRVLTYRLVDLNIAHLLGPFLVPHDESGACQALAILEPDWEAKSLAAVGETDADEPTSSTPLTASVVIQEIDHLHCTLLLAALSPPQGAAGASFNGRMLALRNLVEQLEAAKLVAENSGNYQSRNDMITTPMRRRPVVHQFSSANLLASENAAFLARRAKRRTLRLDYLMTWLREREVILKSMHNLDNTAYMTTLGQLFRILGERLTTSDLTTVWHRTTNQTGAAVDNILTLLADVASTRFVQTQLEHLFYLVESSWTNLNRQAQTFLSSHQSPESHEDGDRIKSGTMTGLCLGDEPSNVRHARARLLNLVGRIGTATKEPWKADMCIELLWRIVFGSSSYNLGTHSSDASSPSETASHKSNSSVATSSMSSMPANYRHPEPIEAVLAQQLVILREFRCSGVDQRLRAMHWLTKAVEHVSQNSLTFFMLAYVKSLVELILKNFVGRAKRDHLNELIRSHDLITQVVASLLRYEQWAIHSHGDLLSADSFDDLGFRHSEVVKRHFELLHFLLKNAELTLNVERAKSLWENMIGNPRAAPYDREQCFSWFTASMSHLEPEAQTMLFTKLILKSNPALFRSYSGFECFKAFFEKVNLHEGRMKQVSKLWHVDKPDLIGLDFLWDLYLALPSLDASLDGIHMTTVRKEDSNQSDSTRKASSAVDPTILSASTGRPKSASQTGDSSTPTIGCPVVEPNAVKLARQLLLDVHWGQLAPRLRRDPEACYKRFFDACRRRLEANWAAGRGMVPKRGVHSALAETGQLLAALIIGPGPAGRAKHCSRTAARLALRRLLGLVHAYIQTVEDEMFGSRVLHPTWRPHGTTFRGWELRIPLRVETLRPGQTGPTTVRLISPERNISGLFSPFDTFLIPSKKSPEAAQPIRLLIHSNEMLGSVRDRSNLVSTALLFANRLTAEGMAGSHGPINSNSFSSWSASALYLGPLCAPERLAFIGQHSAKVKARTDVPRTRRMSSSIDPSASLREASKRGTSETCPKRLLETVLNRKPVGELGFQNGRQLTVRLIASLNARAGARGDHLSTAMPVGASALNLSICSASPSTISMVTQGNASEADLVARAATALHTGADESDRLNGSGTLDLPFTRLNGSVSAGVNMGVNSGTASKDLQFARGSSMLSLTSNVTSTNSGTMGSTGELAAPQVILPVTTSNLPSLCLGEDLSVYELLIELAEAELVQVPIFPATESKKNKNTTTGIQTTAGVSLSSSFSLIHPIRLLLATLPTCPATALSRAGSQVQQSLFCNPTTLLKSTPYRTLYKLQMLSASLIPVDTTPWWNVSPGCLLSPPSQLYTNSTPAPIPLSFGATNQGQPRVPPSSVIHRVTDFPTVAGNSHGPFENASSATASVIPPNDPQWFMSSDSLAFSSSAMMESTSAPSSPVSRRRRNFKLFNAHPDNSSHHATFKSRQSVTGSTFKDSMSLVANVPPVEYLEPLVDLLHRQLLDQESDASLFPPTSLLGPFGNLNQSTLSANIAWWRREVRHLCLQLLAFILNPHGGHIQCCSSPPGSYRPSLMSSADSSYGSGIAHQYLTPKFGTYLLTALLDTAMSSAGISEQFPHRLTGPGSKLSVKQSGLSPVYQPNKDSRAGVAGLIEVVTPAGQNILYQDVEVAVQSIHLLIQCVLAYPNQLLECFLTLDRLEDKLLRLLTYSPSVRVRTETARQMEHLSLLCSRYLRLGEMCSRDWDCSAHSDYAGSVHCGNTDSPCFTHNHIAHPNLLRFLLQIVFPARVPVYPLRVELHSDHVIALMAQSSEYFRVRGFLVGQTPETLLESWLQRDHVALLREELTWFRTAVETDSNWDKTKRTLVDHLLAGHLEAARLICAQTVACVISHTSCLLAGSGSAAAGAVSLRHSLDKNRRSSVNAAPNMLPHVSCDSRSFFVPVALLDSLSDPNWTENTVKDQKGESGTTMPLVSSTENQSFNISSTKALYVSTQCFCMAREFLHYLITECLFPAASHILEYRTAKSPHTLSATLAASLSSLRSSELIPLRANNWIKRPDPAKNCPPLASDLQMPRLIEGLGQLTKHAAYAFMLLLVRVDVTSLERVVDLLILLHHNYDPVQLRSFSAHSSVGPSSAMQTPDNLSSRSSPRASQVLFSDGSTGHGRSSQCLPAGFNWDLQPLITGRNECGFVGLRNGGATCYMNAVLQQLFMQPGLAEALLSIYETDEQLDEKNILFQTQKMFGYLLESQLEYYDPAGFWESFRPWDTSEAVNPREQQDAFDFFQALIDQLDEELKKLRIEPFFQAIYQGIFLDSKFCDECEHRYDREEVFSAINLAVRVHDLQEALNQFVRGEVLEGDNAYYCERCHVKRRTVKRMSVHTLPPVLCLHLKRFDFDWDRQVPIKFSDHFTFPRQLDMSPYMADSVQKLRPEAFFSPSSSTSSLLQREARFVAPSSGKKQFHLSDNELNEEAPRTAVEVHGLPRAPAVPSINLPDNVFSEGVTQRPAFGLDVSATQSSAGPMRKTSTPGFLSPASTSLPANAAATSTKTQHLYRLVGIIVHSGQANSGHYYSFIKDRERTSEKFRLRSSSSMTRTHRITDHLSTDSVELVSANGSPRRSPSLTERDLRHADGTKLSPTSRISSALGESHNRSDTEFDCDGRWYRFNDTSVEPVELNDELLEHECFGGTYKVVSSDGRSVERRTRYWSAYMLFYERMDLNHAALRQGLMTRRRITGEESHSNRPQPTYDGPKPTVNVDVGTPKADRASDFRLSESPDSLTHISFPGRGAGECERTSPPALLHSDSLRSCHMPKRIANQIWAENWAFLRDRNVFSKDYFDAIRGLCEGILLDSNSLRHEPERGVIGTRLLSHFIFHTFLCLHPRTKLNIEGCLSDAQSASSSALRDMATQINSEWLGLLLRMAGTSPKACRWLMHFLYTSPNQPCLLFMLLAPRPSIRQQLASTVLAVLRTFYAFRETNILDGTLTGLINHLLGFLDSGIAAEYATQAGALFIMLRGYVEMCPHASLHLINLKTTKRILNYLMEPQVRDGSYASTCGTTGAFMACAPTWNDRLRVWTPAQQREMGNLYYLLALLILQTSFDEYCTIRPIGSSPVHPVLLSVPGANGNTSTKQAPWGRLMLRPHKETVTWLGLSQTRSLSRGNSTIGGKSMPVTRMNKLGPLTSSHPFRSASSEQQRSDGAPTEDTYLVGLFYLCEILLRAYLENATTPNLATLSGITDFARNTSQTASGTPPSSVTTSGKGRGVTVASAASTTSSVGSSGGSGAGLNVPSAGQTGVKLGEENMTLREVIIQAMLHLTYCSWESSFCFIITLLTRIETRPQSELRHLFDLLNELLCLVDPIQSARIAAVMHGLIIRPTTELDTHRWCPRPNVDPHLWAWTVEELDISLESSLHTLDEPTLPTVVSAEAGDVNDTANSETEDTTATWPRMPKGLLGTHWFLKFCTF</sequence>
<evidence type="ECO:0000256" key="3">
    <source>
        <dbReference type="ARBA" id="ARBA00022801"/>
    </source>
</evidence>
<feature type="region of interest" description="Disordered" evidence="4">
    <location>
        <begin position="874"/>
        <end position="917"/>
    </location>
</feature>
<dbReference type="GO" id="GO:0005829">
    <property type="term" value="C:cytosol"/>
    <property type="evidence" value="ECO:0007669"/>
    <property type="project" value="TreeGrafter"/>
</dbReference>
<feature type="compositionally biased region" description="Low complexity" evidence="4">
    <location>
        <begin position="579"/>
        <end position="604"/>
    </location>
</feature>
<dbReference type="InterPro" id="IPR018200">
    <property type="entry name" value="USP_CS"/>
</dbReference>
<dbReference type="PROSITE" id="PS50235">
    <property type="entry name" value="USP_3"/>
    <property type="match status" value="1"/>
</dbReference>
<evidence type="ECO:0000256" key="1">
    <source>
        <dbReference type="ARBA" id="ARBA00022670"/>
    </source>
</evidence>